<dbReference type="Gene3D" id="3.10.450.50">
    <property type="match status" value="1"/>
</dbReference>
<name>A0A0R3SRI0_HYMDI</name>
<evidence type="ECO:0000313" key="4">
    <source>
        <dbReference type="EMBL" id="VUZ56557.1"/>
    </source>
</evidence>
<dbReference type="WBParaSite" id="HDID_0000778101-mRNA-1">
    <property type="protein sequence ID" value="HDID_0000778101-mRNA-1"/>
    <property type="gene ID" value="HDID_0000778101"/>
</dbReference>
<protein>
    <submittedName>
        <fullName evidence="7">NTF2 domain-containing protein</fullName>
    </submittedName>
</protein>
<evidence type="ECO:0000313" key="3">
    <source>
        <dbReference type="EMBL" id="VDL60097.1"/>
    </source>
</evidence>
<organism evidence="7">
    <name type="scientific">Hymenolepis diminuta</name>
    <name type="common">Rat tapeworm</name>
    <dbReference type="NCBI Taxonomy" id="6216"/>
    <lineage>
        <taxon>Eukaryota</taxon>
        <taxon>Metazoa</taxon>
        <taxon>Spiralia</taxon>
        <taxon>Lophotrochozoa</taxon>
        <taxon>Platyhelminthes</taxon>
        <taxon>Cestoda</taxon>
        <taxon>Eucestoda</taxon>
        <taxon>Cyclophyllidea</taxon>
        <taxon>Hymenolepididae</taxon>
        <taxon>Hymenolepis</taxon>
    </lineage>
</organism>
<dbReference type="InterPro" id="IPR018222">
    <property type="entry name" value="Nuclear_transport_factor_2_euk"/>
</dbReference>
<evidence type="ECO:0000256" key="1">
    <source>
        <dbReference type="SAM" id="MobiDB-lite"/>
    </source>
</evidence>
<evidence type="ECO:0000313" key="7">
    <source>
        <dbReference type="WBParaSite" id="HDID_0000778101-mRNA-1"/>
    </source>
</evidence>
<feature type="compositionally biased region" description="Basic residues" evidence="1">
    <location>
        <begin position="189"/>
        <end position="203"/>
    </location>
</feature>
<reference evidence="4 6" key="3">
    <citation type="submission" date="2019-07" db="EMBL/GenBank/DDBJ databases">
        <authorList>
            <person name="Jastrzebski P J."/>
            <person name="Paukszto L."/>
            <person name="Jastrzebski P J."/>
        </authorList>
    </citation>
    <scope>NUCLEOTIDE SEQUENCE [LARGE SCALE GENOMIC DNA]</scope>
    <source>
        <strain evidence="4 6">WMS-il1</strain>
    </source>
</reference>
<dbReference type="Pfam" id="PF02136">
    <property type="entry name" value="NTF2"/>
    <property type="match status" value="1"/>
</dbReference>
<reference evidence="3 5" key="2">
    <citation type="submission" date="2018-11" db="EMBL/GenBank/DDBJ databases">
        <authorList>
            <consortium name="Pathogen Informatics"/>
        </authorList>
    </citation>
    <scope>NUCLEOTIDE SEQUENCE [LARGE SCALE GENOMIC DNA]</scope>
</reference>
<dbReference type="EMBL" id="UYSG01010978">
    <property type="protein sequence ID" value="VDL60097.1"/>
    <property type="molecule type" value="Genomic_DNA"/>
</dbReference>
<sequence>MIEAAPLEECKMTVFSPVTLSDSSSSVVRENAKYFVYGFYSKFNYDPLHVVEYYAPDAVSIYENQQYNGQDEIRQLLTNIKDQSPEVEIRELNAIRSVESTTQIHLIGEFKCGDKRTFRRFTQSLVLIGDQADNFRIASDITSFAFQIRGIAKKRSRNTLGGFKVMDTSSGSQESDQVRRQGKFPKSARTGRKRYFKRKNGKKAAPKVEVKIECHESTKPDVVKNQQKVKVESSNTLPKSEGTLPNSVVNTGTTSSSVVSVKKEENGKTVNSDGNTRGTFKQRKRWQNGKGKAMKKSKVTLPLVYSSPSTSY</sequence>
<dbReference type="Proteomes" id="UP000274504">
    <property type="component" value="Unassembled WGS sequence"/>
</dbReference>
<dbReference type="Proteomes" id="UP000321570">
    <property type="component" value="Unassembled WGS sequence"/>
</dbReference>
<dbReference type="InterPro" id="IPR032710">
    <property type="entry name" value="NTF2-like_dom_sf"/>
</dbReference>
<gene>
    <name evidence="3" type="ORF">HDID_LOCUS7779</name>
    <name evidence="4" type="ORF">WMSIL1_LOCUS14155</name>
</gene>
<accession>A0A0R3SRI0</accession>
<dbReference type="AlphaFoldDB" id="A0A0R3SRI0"/>
<reference evidence="7" key="1">
    <citation type="submission" date="2017-02" db="UniProtKB">
        <authorList>
            <consortium name="WormBaseParasite"/>
        </authorList>
    </citation>
    <scope>IDENTIFICATION</scope>
</reference>
<feature type="compositionally biased region" description="Basic residues" evidence="1">
    <location>
        <begin position="280"/>
        <end position="296"/>
    </location>
</feature>
<evidence type="ECO:0000259" key="2">
    <source>
        <dbReference type="PROSITE" id="PS50177"/>
    </source>
</evidence>
<keyword evidence="6" id="KW-1185">Reference proteome</keyword>
<proteinExistence type="predicted"/>
<dbReference type="InterPro" id="IPR002075">
    <property type="entry name" value="NTF2_dom"/>
</dbReference>
<dbReference type="SUPFAM" id="SSF54427">
    <property type="entry name" value="NTF2-like"/>
    <property type="match status" value="1"/>
</dbReference>
<feature type="region of interest" description="Disordered" evidence="1">
    <location>
        <begin position="163"/>
        <end position="203"/>
    </location>
</feature>
<dbReference type="EMBL" id="CABIJS010000706">
    <property type="protein sequence ID" value="VUZ56557.1"/>
    <property type="molecule type" value="Genomic_DNA"/>
</dbReference>
<evidence type="ECO:0000313" key="6">
    <source>
        <dbReference type="Proteomes" id="UP000321570"/>
    </source>
</evidence>
<dbReference type="PROSITE" id="PS50177">
    <property type="entry name" value="NTF2_DOMAIN"/>
    <property type="match status" value="1"/>
</dbReference>
<feature type="compositionally biased region" description="Polar residues" evidence="1">
    <location>
        <begin position="227"/>
        <end position="238"/>
    </location>
</feature>
<evidence type="ECO:0000313" key="5">
    <source>
        <dbReference type="Proteomes" id="UP000274504"/>
    </source>
</evidence>
<dbReference type="GO" id="GO:0006913">
    <property type="term" value="P:nucleocytoplasmic transport"/>
    <property type="evidence" value="ECO:0007669"/>
    <property type="project" value="InterPro"/>
</dbReference>
<dbReference type="PANTHER" id="PTHR12612">
    <property type="entry name" value="NUCLEAR TRANSPORT FACTOR 2"/>
    <property type="match status" value="1"/>
</dbReference>
<feature type="compositionally biased region" description="Polar residues" evidence="1">
    <location>
        <begin position="269"/>
        <end position="279"/>
    </location>
</feature>
<dbReference type="OrthoDB" id="10381495at2759"/>
<feature type="region of interest" description="Disordered" evidence="1">
    <location>
        <begin position="227"/>
        <end position="296"/>
    </location>
</feature>
<dbReference type="InterPro" id="IPR045875">
    <property type="entry name" value="NTF2"/>
</dbReference>
<feature type="domain" description="NTF2" evidence="2">
    <location>
        <begin position="31"/>
        <end position="144"/>
    </location>
</feature>
<feature type="compositionally biased region" description="Low complexity" evidence="1">
    <location>
        <begin position="246"/>
        <end position="260"/>
    </location>
</feature>